<reference evidence="1" key="1">
    <citation type="submission" date="2014-09" db="EMBL/GenBank/DDBJ databases">
        <authorList>
            <person name="Magalhaes I.L.F."/>
            <person name="Oliveira U."/>
            <person name="Santos F.R."/>
            <person name="Vidigal T.H.D.A."/>
            <person name="Brescovit A.D."/>
            <person name="Santos A.J."/>
        </authorList>
    </citation>
    <scope>NUCLEOTIDE SEQUENCE</scope>
    <source>
        <tissue evidence="1">Shoot tissue taken approximately 20 cm above the soil surface</tissue>
    </source>
</reference>
<proteinExistence type="predicted"/>
<evidence type="ECO:0000313" key="1">
    <source>
        <dbReference type="EMBL" id="JAD52420.1"/>
    </source>
</evidence>
<organism evidence="1">
    <name type="scientific">Arundo donax</name>
    <name type="common">Giant reed</name>
    <name type="synonym">Donax arundinaceus</name>
    <dbReference type="NCBI Taxonomy" id="35708"/>
    <lineage>
        <taxon>Eukaryota</taxon>
        <taxon>Viridiplantae</taxon>
        <taxon>Streptophyta</taxon>
        <taxon>Embryophyta</taxon>
        <taxon>Tracheophyta</taxon>
        <taxon>Spermatophyta</taxon>
        <taxon>Magnoliopsida</taxon>
        <taxon>Liliopsida</taxon>
        <taxon>Poales</taxon>
        <taxon>Poaceae</taxon>
        <taxon>PACMAD clade</taxon>
        <taxon>Arundinoideae</taxon>
        <taxon>Arundineae</taxon>
        <taxon>Arundo</taxon>
    </lineage>
</organism>
<reference evidence="1" key="2">
    <citation type="journal article" date="2015" name="Data Brief">
        <title>Shoot transcriptome of the giant reed, Arundo donax.</title>
        <authorList>
            <person name="Barrero R.A."/>
            <person name="Guerrero F.D."/>
            <person name="Moolhuijzen P."/>
            <person name="Goolsby J.A."/>
            <person name="Tidwell J."/>
            <person name="Bellgard S.E."/>
            <person name="Bellgard M.I."/>
        </authorList>
    </citation>
    <scope>NUCLEOTIDE SEQUENCE</scope>
    <source>
        <tissue evidence="1">Shoot tissue taken approximately 20 cm above the soil surface</tissue>
    </source>
</reference>
<dbReference type="AlphaFoldDB" id="A0A0A9AU15"/>
<accession>A0A0A9AU15</accession>
<dbReference type="EMBL" id="GBRH01245475">
    <property type="protein sequence ID" value="JAD52420.1"/>
    <property type="molecule type" value="Transcribed_RNA"/>
</dbReference>
<name>A0A0A9AU15_ARUDO</name>
<sequence length="40" mass="4691">MNVHWARHSIIVDLPISPLHYNNCCYCTLFSSHTETFRAL</sequence>
<protein>
    <submittedName>
        <fullName evidence="1">Uncharacterized protein</fullName>
    </submittedName>
</protein>